<dbReference type="InterPro" id="IPR011663">
    <property type="entry name" value="UTRA"/>
</dbReference>
<dbReference type="SUPFAM" id="SSF64288">
    <property type="entry name" value="Chorismate lyase-like"/>
    <property type="match status" value="1"/>
</dbReference>
<evidence type="ECO:0000259" key="4">
    <source>
        <dbReference type="PROSITE" id="PS50949"/>
    </source>
</evidence>
<evidence type="ECO:0000256" key="1">
    <source>
        <dbReference type="ARBA" id="ARBA00023015"/>
    </source>
</evidence>
<dbReference type="NCBIfam" id="TIGR02325">
    <property type="entry name" value="C_P_lyase_phnF"/>
    <property type="match status" value="1"/>
</dbReference>
<dbReference type="InterPro" id="IPR050679">
    <property type="entry name" value="Bact_HTH_transcr_reg"/>
</dbReference>
<sequence length="246" mass="26494">MSTQSSRSPSGYSTWRLIAEELRREIADGAWPAGAKLPSENDLAARFEVHRNTVRQAVAALVADGLVTSKRGSGTFVAEHTLLVHRIGARTRLTDSLRGSTASARLLDSAIEPDPPADIAERLRLDGRPALRLEQMRLVDGQPISLGTQWWVAEQVPGLPEIFARLGTVTGSLKEIGIADYLRAATTVGGRYATADEAELLRLAPGSVVLVVRSLDTLTDGTPLQFGIARFAAARVELDIEHARIG</sequence>
<dbReference type="CDD" id="cd07377">
    <property type="entry name" value="WHTH_GntR"/>
    <property type="match status" value="1"/>
</dbReference>
<keyword evidence="3" id="KW-0804">Transcription</keyword>
<dbReference type="Proteomes" id="UP001595900">
    <property type="component" value="Unassembled WGS sequence"/>
</dbReference>
<keyword evidence="6" id="KW-1185">Reference proteome</keyword>
<dbReference type="PRINTS" id="PR00035">
    <property type="entry name" value="HTHGNTR"/>
</dbReference>
<evidence type="ECO:0000313" key="5">
    <source>
        <dbReference type="EMBL" id="MFC4244238.1"/>
    </source>
</evidence>
<proteinExistence type="predicted"/>
<comment type="caution">
    <text evidence="5">The sequence shown here is derived from an EMBL/GenBank/DDBJ whole genome shotgun (WGS) entry which is preliminary data.</text>
</comment>
<organism evidence="5 6">
    <name type="scientific">Gryllotalpicola reticulitermitis</name>
    <dbReference type="NCBI Taxonomy" id="1184153"/>
    <lineage>
        <taxon>Bacteria</taxon>
        <taxon>Bacillati</taxon>
        <taxon>Actinomycetota</taxon>
        <taxon>Actinomycetes</taxon>
        <taxon>Micrococcales</taxon>
        <taxon>Microbacteriaceae</taxon>
        <taxon>Gryllotalpicola</taxon>
    </lineage>
</organism>
<dbReference type="SUPFAM" id="SSF46785">
    <property type="entry name" value="Winged helix' DNA-binding domain"/>
    <property type="match status" value="1"/>
</dbReference>
<dbReference type="PANTHER" id="PTHR44846">
    <property type="entry name" value="MANNOSYL-D-GLYCERATE TRANSPORT/METABOLISM SYSTEM REPRESSOR MNGR-RELATED"/>
    <property type="match status" value="1"/>
</dbReference>
<keyword evidence="1" id="KW-0805">Transcription regulation</keyword>
<dbReference type="Pfam" id="PF07702">
    <property type="entry name" value="UTRA"/>
    <property type="match status" value="1"/>
</dbReference>
<dbReference type="PANTHER" id="PTHR44846:SF1">
    <property type="entry name" value="MANNOSYL-D-GLYCERATE TRANSPORT_METABOLISM SYSTEM REPRESSOR MNGR-RELATED"/>
    <property type="match status" value="1"/>
</dbReference>
<dbReference type="RefSeq" id="WP_390229385.1">
    <property type="nucleotide sequence ID" value="NZ_JBHSCN010000005.1"/>
</dbReference>
<protein>
    <submittedName>
        <fullName evidence="5">Phosphonate metabolism transcriptional regulator PhnF</fullName>
    </submittedName>
</protein>
<feature type="domain" description="HTH gntR-type" evidence="4">
    <location>
        <begin position="12"/>
        <end position="80"/>
    </location>
</feature>
<dbReference type="Pfam" id="PF00392">
    <property type="entry name" value="GntR"/>
    <property type="match status" value="1"/>
</dbReference>
<dbReference type="InterPro" id="IPR000524">
    <property type="entry name" value="Tscrpt_reg_HTH_GntR"/>
</dbReference>
<dbReference type="Gene3D" id="3.40.1410.10">
    <property type="entry name" value="Chorismate lyase-like"/>
    <property type="match status" value="1"/>
</dbReference>
<dbReference type="InterPro" id="IPR028978">
    <property type="entry name" value="Chorismate_lyase_/UTRA_dom_sf"/>
</dbReference>
<keyword evidence="2" id="KW-0238">DNA-binding</keyword>
<dbReference type="InterPro" id="IPR036388">
    <property type="entry name" value="WH-like_DNA-bd_sf"/>
</dbReference>
<dbReference type="Gene3D" id="1.10.10.10">
    <property type="entry name" value="Winged helix-like DNA-binding domain superfamily/Winged helix DNA-binding domain"/>
    <property type="match status" value="1"/>
</dbReference>
<gene>
    <name evidence="5" type="primary">phnF</name>
    <name evidence="5" type="ORF">ACFOYW_12715</name>
</gene>
<dbReference type="EMBL" id="JBHSCN010000005">
    <property type="protein sequence ID" value="MFC4244238.1"/>
    <property type="molecule type" value="Genomic_DNA"/>
</dbReference>
<evidence type="ECO:0000256" key="2">
    <source>
        <dbReference type="ARBA" id="ARBA00023125"/>
    </source>
</evidence>
<evidence type="ECO:0000256" key="3">
    <source>
        <dbReference type="ARBA" id="ARBA00023163"/>
    </source>
</evidence>
<evidence type="ECO:0000313" key="6">
    <source>
        <dbReference type="Proteomes" id="UP001595900"/>
    </source>
</evidence>
<dbReference type="InterPro" id="IPR036390">
    <property type="entry name" value="WH_DNA-bd_sf"/>
</dbReference>
<dbReference type="InterPro" id="IPR012702">
    <property type="entry name" value="CP_lyase_PhnF"/>
</dbReference>
<accession>A0ABV8QA84</accession>
<dbReference type="PROSITE" id="PS50949">
    <property type="entry name" value="HTH_GNTR"/>
    <property type="match status" value="1"/>
</dbReference>
<dbReference type="SMART" id="SM00345">
    <property type="entry name" value="HTH_GNTR"/>
    <property type="match status" value="1"/>
</dbReference>
<reference evidence="6" key="1">
    <citation type="journal article" date="2019" name="Int. J. Syst. Evol. Microbiol.">
        <title>The Global Catalogue of Microorganisms (GCM) 10K type strain sequencing project: providing services to taxonomists for standard genome sequencing and annotation.</title>
        <authorList>
            <consortium name="The Broad Institute Genomics Platform"/>
            <consortium name="The Broad Institute Genome Sequencing Center for Infectious Disease"/>
            <person name="Wu L."/>
            <person name="Ma J."/>
        </authorList>
    </citation>
    <scope>NUCLEOTIDE SEQUENCE [LARGE SCALE GENOMIC DNA]</scope>
    <source>
        <strain evidence="6">CGMCC 1.10363</strain>
    </source>
</reference>
<name>A0ABV8QA84_9MICO</name>
<dbReference type="SMART" id="SM00866">
    <property type="entry name" value="UTRA"/>
    <property type="match status" value="1"/>
</dbReference>